<accession>A0A8R1UK33</accession>
<evidence type="ECO:0000313" key="2">
    <source>
        <dbReference type="Proteomes" id="UP000005239"/>
    </source>
</evidence>
<organism evidence="1 2">
    <name type="scientific">Pristionchus pacificus</name>
    <name type="common">Parasitic nematode worm</name>
    <dbReference type="NCBI Taxonomy" id="54126"/>
    <lineage>
        <taxon>Eukaryota</taxon>
        <taxon>Metazoa</taxon>
        <taxon>Ecdysozoa</taxon>
        <taxon>Nematoda</taxon>
        <taxon>Chromadorea</taxon>
        <taxon>Rhabditida</taxon>
        <taxon>Rhabditina</taxon>
        <taxon>Diplogasteromorpha</taxon>
        <taxon>Diplogasteroidea</taxon>
        <taxon>Neodiplogasteridae</taxon>
        <taxon>Pristionchus</taxon>
    </lineage>
</organism>
<proteinExistence type="predicted"/>
<reference evidence="1" key="2">
    <citation type="submission" date="2022-06" db="UniProtKB">
        <authorList>
            <consortium name="EnsemblMetazoa"/>
        </authorList>
    </citation>
    <scope>IDENTIFICATION</scope>
    <source>
        <strain evidence="1">PS312</strain>
    </source>
</reference>
<reference evidence="2" key="1">
    <citation type="journal article" date="2008" name="Nat. Genet.">
        <title>The Pristionchus pacificus genome provides a unique perspective on nematode lifestyle and parasitism.</title>
        <authorList>
            <person name="Dieterich C."/>
            <person name="Clifton S.W."/>
            <person name="Schuster L.N."/>
            <person name="Chinwalla A."/>
            <person name="Delehaunty K."/>
            <person name="Dinkelacker I."/>
            <person name="Fulton L."/>
            <person name="Fulton R."/>
            <person name="Godfrey J."/>
            <person name="Minx P."/>
            <person name="Mitreva M."/>
            <person name="Roeseler W."/>
            <person name="Tian H."/>
            <person name="Witte H."/>
            <person name="Yang S.P."/>
            <person name="Wilson R.K."/>
            <person name="Sommer R.J."/>
        </authorList>
    </citation>
    <scope>NUCLEOTIDE SEQUENCE [LARGE SCALE GENOMIC DNA]</scope>
    <source>
        <strain evidence="2">PS312</strain>
    </source>
</reference>
<dbReference type="Proteomes" id="UP000005239">
    <property type="component" value="Unassembled WGS sequence"/>
</dbReference>
<accession>A0A2A6CCA9</accession>
<protein>
    <submittedName>
        <fullName evidence="1">Uncharacterized protein</fullName>
    </submittedName>
</protein>
<dbReference type="EnsemblMetazoa" id="PPA30809.1">
    <property type="protein sequence ID" value="PPA30809.1"/>
    <property type="gene ID" value="WBGene00203675"/>
</dbReference>
<name>A0A2A6CCA9_PRIPA</name>
<sequence>MRSTTGSMIISILFILSRVMFIIDDFVPEETIVLKLFHILYFTITFSTGILSVLGILLYRPQWILPLAILMDSFSPDHDFKITYVFVFAIIYFVLFIAYFNDVDNNLRIGYYFIPHEYFKGGSNCESEKPKRNINSKCFSAFFHFAFNSNRLPNFHLVFHRSL</sequence>
<evidence type="ECO:0000313" key="1">
    <source>
        <dbReference type="EnsemblMetazoa" id="PPA30809.1"/>
    </source>
</evidence>
<dbReference type="AlphaFoldDB" id="A0A2A6CCA9"/>
<gene>
    <name evidence="1" type="primary">WBGene00203675</name>
</gene>
<keyword evidence="2" id="KW-1185">Reference proteome</keyword>